<protein>
    <submittedName>
        <fullName evidence="3">Amidohydrolase</fullName>
    </submittedName>
</protein>
<dbReference type="GO" id="GO:0016787">
    <property type="term" value="F:hydrolase activity"/>
    <property type="evidence" value="ECO:0007669"/>
    <property type="project" value="UniProtKB-KW"/>
</dbReference>
<keyword evidence="3" id="KW-0378">Hydrolase</keyword>
<dbReference type="PANTHER" id="PTHR21240:SF28">
    <property type="entry name" value="ISO-OROTATE DECARBOXYLASE (EUROFUNG)"/>
    <property type="match status" value="1"/>
</dbReference>
<comment type="caution">
    <text evidence="3">The sequence shown here is derived from an EMBL/GenBank/DDBJ whole genome shotgun (WGS) entry which is preliminary data.</text>
</comment>
<dbReference type="Pfam" id="PF04909">
    <property type="entry name" value="Amidohydro_2"/>
    <property type="match status" value="1"/>
</dbReference>
<evidence type="ECO:0000313" key="3">
    <source>
        <dbReference type="EMBL" id="TWS98833.1"/>
    </source>
</evidence>
<accession>A0A5C5SFB7</accession>
<sequence>MLKIDCFAHVCPPNFYQDMLALDPKLPSKMPFLATPVLSDMTLRQSHASPDIKQIISFVNLNPEDYLEAEEALELVKKANQELLDILNHYPNQFRGGVAMLALNHIKGSLEILTNFVQENPKILGVQLFTRHLGKSLADPSFKPIFAKCHQLDLPIWLHPVFDERKPDNNIIFSWEYEQSQAMLELVEAGYFQEFPHLKIIVHHAGAMVPYFAERINHILPKHLAQDFKKFYVDTALLGNAKGLELAIEYFGHDRVLFGTDAPLGILPAGPSQEIIQALDSLQLPEEISQKIYYHNITSLI</sequence>
<evidence type="ECO:0000313" key="4">
    <source>
        <dbReference type="Proteomes" id="UP000317430"/>
    </source>
</evidence>
<dbReference type="GO" id="GO:0019748">
    <property type="term" value="P:secondary metabolic process"/>
    <property type="evidence" value="ECO:0007669"/>
    <property type="project" value="TreeGrafter"/>
</dbReference>
<dbReference type="PANTHER" id="PTHR21240">
    <property type="entry name" value="2-AMINO-3-CARBOXYLMUCONATE-6-SEMIALDEHYDE DECARBOXYLASE"/>
    <property type="match status" value="1"/>
</dbReference>
<reference evidence="3 4" key="1">
    <citation type="submission" date="2019-08" db="EMBL/GenBank/DDBJ databases">
        <authorList>
            <person name="Lei W."/>
        </authorList>
    </citation>
    <scope>NUCLEOTIDE SEQUENCE [LARGE SCALE GENOMIC DNA]</scope>
    <source>
        <strain evidence="3 4">CCUG 66496</strain>
    </source>
</reference>
<evidence type="ECO:0000256" key="1">
    <source>
        <dbReference type="ARBA" id="ARBA00023239"/>
    </source>
</evidence>
<name>A0A5C5SFB7_9STRE</name>
<dbReference type="GO" id="GO:0016831">
    <property type="term" value="F:carboxy-lyase activity"/>
    <property type="evidence" value="ECO:0007669"/>
    <property type="project" value="InterPro"/>
</dbReference>
<dbReference type="EMBL" id="VOHL01000001">
    <property type="protein sequence ID" value="TWS98833.1"/>
    <property type="molecule type" value="Genomic_DNA"/>
</dbReference>
<dbReference type="OrthoDB" id="9777673at2"/>
<dbReference type="InterPro" id="IPR032466">
    <property type="entry name" value="Metal_Hydrolase"/>
</dbReference>
<gene>
    <name evidence="3" type="ORF">FRX57_01060</name>
</gene>
<feature type="domain" description="Amidohydrolase-related" evidence="2">
    <location>
        <begin position="66"/>
        <end position="297"/>
    </location>
</feature>
<dbReference type="AlphaFoldDB" id="A0A5C5SFB7"/>
<keyword evidence="4" id="KW-1185">Reference proteome</keyword>
<dbReference type="SUPFAM" id="SSF51556">
    <property type="entry name" value="Metallo-dependent hydrolases"/>
    <property type="match status" value="1"/>
</dbReference>
<dbReference type="InterPro" id="IPR006680">
    <property type="entry name" value="Amidohydro-rel"/>
</dbReference>
<dbReference type="RefSeq" id="WP_146565790.1">
    <property type="nucleotide sequence ID" value="NZ_VOHL01000001.1"/>
</dbReference>
<evidence type="ECO:0000259" key="2">
    <source>
        <dbReference type="Pfam" id="PF04909"/>
    </source>
</evidence>
<organism evidence="3 4">
    <name type="scientific">Streptococcus cuniculipharyngis</name>
    <dbReference type="NCBI Taxonomy" id="1562651"/>
    <lineage>
        <taxon>Bacteria</taxon>
        <taxon>Bacillati</taxon>
        <taxon>Bacillota</taxon>
        <taxon>Bacilli</taxon>
        <taxon>Lactobacillales</taxon>
        <taxon>Streptococcaceae</taxon>
        <taxon>Streptococcus</taxon>
    </lineage>
</organism>
<dbReference type="Proteomes" id="UP000317430">
    <property type="component" value="Unassembled WGS sequence"/>
</dbReference>
<dbReference type="GO" id="GO:0005737">
    <property type="term" value="C:cytoplasm"/>
    <property type="evidence" value="ECO:0007669"/>
    <property type="project" value="TreeGrafter"/>
</dbReference>
<dbReference type="InterPro" id="IPR032465">
    <property type="entry name" value="ACMSD"/>
</dbReference>
<keyword evidence="1" id="KW-0456">Lyase</keyword>
<dbReference type="Gene3D" id="3.20.20.140">
    <property type="entry name" value="Metal-dependent hydrolases"/>
    <property type="match status" value="1"/>
</dbReference>
<proteinExistence type="predicted"/>